<dbReference type="PANTHER" id="PTHR30605">
    <property type="entry name" value="ANHYDRO-N-ACETYLMURAMIC ACID KINASE"/>
    <property type="match status" value="1"/>
</dbReference>
<comment type="caution">
    <text evidence="1">The sequence shown here is derived from an EMBL/GenBank/DDBJ whole genome shotgun (WGS) entry which is preliminary data.</text>
</comment>
<dbReference type="InterPro" id="IPR005338">
    <property type="entry name" value="Anhydro_N_Ac-Mur_kinase"/>
</dbReference>
<dbReference type="SUPFAM" id="SSF53067">
    <property type="entry name" value="Actin-like ATPase domain"/>
    <property type="match status" value="1"/>
</dbReference>
<dbReference type="AlphaFoldDB" id="A0A1J5RY83"/>
<dbReference type="PANTHER" id="PTHR30605:SF0">
    <property type="entry name" value="ANHYDRO-N-ACETYLMURAMIC ACID KINASE"/>
    <property type="match status" value="1"/>
</dbReference>
<accession>A0A1J5RY83</accession>
<dbReference type="GO" id="GO:0016773">
    <property type="term" value="F:phosphotransferase activity, alcohol group as acceptor"/>
    <property type="evidence" value="ECO:0007669"/>
    <property type="project" value="InterPro"/>
</dbReference>
<dbReference type="GO" id="GO:0009254">
    <property type="term" value="P:peptidoglycan turnover"/>
    <property type="evidence" value="ECO:0007669"/>
    <property type="project" value="InterPro"/>
</dbReference>
<dbReference type="EMBL" id="MLJW01000141">
    <property type="protein sequence ID" value="OIQ96927.1"/>
    <property type="molecule type" value="Genomic_DNA"/>
</dbReference>
<sequence>MTEDLFIGLMSGTSLDGIDVALVDFNNDGSDPTQQKPALQTFFLPYPPSLRTQILALQHPTTNELEITELISNQIAQLYAEAVNQLLTSTAISANKIIAIGCHGQTIRHRPGFADGIGFTLQIGNAALLAELTNITVVADFRSRDIAAGGQGAPLVPAFHQAMFASTQTNRAIINIGGIANITYLGSTGEVFGFDSGPGNMLLDAWIKQHKGLDYDANGTWANSGKIIESLLTKMLAEPYFSLPSPKSTGRDLFNDKWLSKLLIDTNYLPEDVARTLVALTAHSIYDALNNFCNEVDEIYLCGGGAHNDLLIQSLQLLLDDKKLATTDALGVGMDWVEAIAFAWLARQCLHSKTASLPNVTGAKGARILGAIYQH</sequence>
<protein>
    <submittedName>
        <fullName evidence="1">Anhydro-N-acetylmuramic acid kinase</fullName>
        <ecNumber evidence="1">2.7.1.170</ecNumber>
    </submittedName>
</protein>
<dbReference type="GO" id="GO:0016301">
    <property type="term" value="F:kinase activity"/>
    <property type="evidence" value="ECO:0007669"/>
    <property type="project" value="UniProtKB-KW"/>
</dbReference>
<dbReference type="Pfam" id="PF03702">
    <property type="entry name" value="AnmK"/>
    <property type="match status" value="1"/>
</dbReference>
<keyword evidence="1" id="KW-0808">Transferase</keyword>
<dbReference type="GO" id="GO:0006040">
    <property type="term" value="P:amino sugar metabolic process"/>
    <property type="evidence" value="ECO:0007669"/>
    <property type="project" value="InterPro"/>
</dbReference>
<dbReference type="EC" id="2.7.1.170" evidence="1"/>
<dbReference type="InterPro" id="IPR043129">
    <property type="entry name" value="ATPase_NBD"/>
</dbReference>
<reference evidence="1" key="1">
    <citation type="submission" date="2016-10" db="EMBL/GenBank/DDBJ databases">
        <title>Sequence of Gallionella enrichment culture.</title>
        <authorList>
            <person name="Poehlein A."/>
            <person name="Muehling M."/>
            <person name="Daniel R."/>
        </authorList>
    </citation>
    <scope>NUCLEOTIDE SEQUENCE</scope>
</reference>
<dbReference type="CDD" id="cd24050">
    <property type="entry name" value="ASKHA_NBD_ANMK"/>
    <property type="match status" value="1"/>
</dbReference>
<gene>
    <name evidence="1" type="primary">anmK_4</name>
    <name evidence="1" type="ORF">GALL_211240</name>
</gene>
<proteinExistence type="inferred from homology"/>
<evidence type="ECO:0000313" key="1">
    <source>
        <dbReference type="EMBL" id="OIQ96927.1"/>
    </source>
</evidence>
<dbReference type="HAMAP" id="MF_01270">
    <property type="entry name" value="AnhMurNAc_kinase"/>
    <property type="match status" value="1"/>
</dbReference>
<dbReference type="NCBIfam" id="NF007139">
    <property type="entry name" value="PRK09585.1-3"/>
    <property type="match status" value="1"/>
</dbReference>
<dbReference type="Gene3D" id="3.30.420.40">
    <property type="match status" value="2"/>
</dbReference>
<keyword evidence="1" id="KW-0418">Kinase</keyword>
<organism evidence="1">
    <name type="scientific">mine drainage metagenome</name>
    <dbReference type="NCBI Taxonomy" id="410659"/>
    <lineage>
        <taxon>unclassified sequences</taxon>
        <taxon>metagenomes</taxon>
        <taxon>ecological metagenomes</taxon>
    </lineage>
</organism>
<name>A0A1J5RY83_9ZZZZ</name>
<dbReference type="GO" id="GO:0005524">
    <property type="term" value="F:ATP binding"/>
    <property type="evidence" value="ECO:0007669"/>
    <property type="project" value="InterPro"/>
</dbReference>
<dbReference type="NCBIfam" id="NF007148">
    <property type="entry name" value="PRK09585.3-2"/>
    <property type="match status" value="1"/>
</dbReference>